<dbReference type="Proteomes" id="UP000663844">
    <property type="component" value="Unassembled WGS sequence"/>
</dbReference>
<dbReference type="EMBL" id="CAJOAY010002629">
    <property type="protein sequence ID" value="CAF3967415.1"/>
    <property type="molecule type" value="Genomic_DNA"/>
</dbReference>
<evidence type="ECO:0000313" key="12">
    <source>
        <dbReference type="EMBL" id="CAF3967415.1"/>
    </source>
</evidence>
<keyword evidence="5 9" id="KW-0560">Oxidoreductase</keyword>
<keyword evidence="4 8" id="KW-0479">Metal-binding</keyword>
<dbReference type="GO" id="GO:0005506">
    <property type="term" value="F:iron ion binding"/>
    <property type="evidence" value="ECO:0007669"/>
    <property type="project" value="InterPro"/>
</dbReference>
<comment type="caution">
    <text evidence="11">The sequence shown here is derived from an EMBL/GenBank/DDBJ whole genome shotgun (WGS) entry which is preliminary data.</text>
</comment>
<dbReference type="PROSITE" id="PS00086">
    <property type="entry name" value="CYTOCHROME_P450"/>
    <property type="match status" value="1"/>
</dbReference>
<dbReference type="InterPro" id="IPR050476">
    <property type="entry name" value="Insect_CytP450_Detox"/>
</dbReference>
<dbReference type="PRINTS" id="PR00463">
    <property type="entry name" value="EP450I"/>
</dbReference>
<evidence type="ECO:0000256" key="6">
    <source>
        <dbReference type="ARBA" id="ARBA00023004"/>
    </source>
</evidence>
<evidence type="ECO:0000313" key="11">
    <source>
        <dbReference type="EMBL" id="CAF3902168.1"/>
    </source>
</evidence>
<evidence type="ECO:0000256" key="9">
    <source>
        <dbReference type="RuleBase" id="RU000461"/>
    </source>
</evidence>
<dbReference type="Proteomes" id="UP000663881">
    <property type="component" value="Unassembled WGS sequence"/>
</dbReference>
<keyword evidence="6 8" id="KW-0408">Iron</keyword>
<dbReference type="InterPro" id="IPR017972">
    <property type="entry name" value="Cyt_P450_CS"/>
</dbReference>
<dbReference type="PANTHER" id="PTHR24292">
    <property type="entry name" value="CYTOCHROME P450"/>
    <property type="match status" value="1"/>
</dbReference>
<reference evidence="11" key="1">
    <citation type="submission" date="2021-02" db="EMBL/GenBank/DDBJ databases">
        <authorList>
            <person name="Nowell W R."/>
        </authorList>
    </citation>
    <scope>NUCLEOTIDE SEQUENCE</scope>
</reference>
<evidence type="ECO:0000256" key="5">
    <source>
        <dbReference type="ARBA" id="ARBA00023002"/>
    </source>
</evidence>
<evidence type="ECO:0000256" key="4">
    <source>
        <dbReference type="ARBA" id="ARBA00022723"/>
    </source>
</evidence>
<evidence type="ECO:0000313" key="14">
    <source>
        <dbReference type="Proteomes" id="UP000663844"/>
    </source>
</evidence>
<dbReference type="GO" id="GO:0004497">
    <property type="term" value="F:monooxygenase activity"/>
    <property type="evidence" value="ECO:0007669"/>
    <property type="project" value="UniProtKB-KW"/>
</dbReference>
<dbReference type="EMBL" id="CAJOBB010003824">
    <property type="protein sequence ID" value="CAF4060752.1"/>
    <property type="molecule type" value="Genomic_DNA"/>
</dbReference>
<dbReference type="PRINTS" id="PR00385">
    <property type="entry name" value="P450"/>
</dbReference>
<dbReference type="AlphaFoldDB" id="A0A819HHT1"/>
<comment type="similarity">
    <text evidence="2 9">Belongs to the cytochrome P450 family.</text>
</comment>
<dbReference type="Proteomes" id="UP000663891">
    <property type="component" value="Unassembled WGS sequence"/>
</dbReference>
<evidence type="ECO:0000256" key="8">
    <source>
        <dbReference type="PIRSR" id="PIRSR602401-1"/>
    </source>
</evidence>
<evidence type="ECO:0000256" key="2">
    <source>
        <dbReference type="ARBA" id="ARBA00010617"/>
    </source>
</evidence>
<dbReference type="InterPro" id="IPR001128">
    <property type="entry name" value="Cyt_P450"/>
</dbReference>
<dbReference type="Proteomes" id="UP000663868">
    <property type="component" value="Unassembled WGS sequence"/>
</dbReference>
<dbReference type="SUPFAM" id="SSF48264">
    <property type="entry name" value="Cytochrome P450"/>
    <property type="match status" value="1"/>
</dbReference>
<organism evidence="11 14">
    <name type="scientific">Adineta steineri</name>
    <dbReference type="NCBI Taxonomy" id="433720"/>
    <lineage>
        <taxon>Eukaryota</taxon>
        <taxon>Metazoa</taxon>
        <taxon>Spiralia</taxon>
        <taxon>Gnathifera</taxon>
        <taxon>Rotifera</taxon>
        <taxon>Eurotatoria</taxon>
        <taxon>Bdelloidea</taxon>
        <taxon>Adinetida</taxon>
        <taxon>Adinetidae</taxon>
        <taxon>Adineta</taxon>
    </lineage>
</organism>
<accession>A0A819HHT1</accession>
<evidence type="ECO:0000313" key="13">
    <source>
        <dbReference type="EMBL" id="CAF4060752.1"/>
    </source>
</evidence>
<dbReference type="GO" id="GO:0020037">
    <property type="term" value="F:heme binding"/>
    <property type="evidence" value="ECO:0007669"/>
    <property type="project" value="InterPro"/>
</dbReference>
<dbReference type="InterPro" id="IPR036396">
    <property type="entry name" value="Cyt_P450_sf"/>
</dbReference>
<dbReference type="InterPro" id="IPR002401">
    <property type="entry name" value="Cyt_P450_E_grp-I"/>
</dbReference>
<evidence type="ECO:0000256" key="7">
    <source>
        <dbReference type="ARBA" id="ARBA00023033"/>
    </source>
</evidence>
<keyword evidence="7 9" id="KW-0503">Monooxygenase</keyword>
<evidence type="ECO:0008006" key="15">
    <source>
        <dbReference type="Google" id="ProtNLM"/>
    </source>
</evidence>
<gene>
    <name evidence="13" type="ORF">KXQ929_LOCUS32126</name>
    <name evidence="12" type="ORF">OKA104_LOCUS27899</name>
    <name evidence="11" type="ORF">OXD698_LOCUS24006</name>
    <name evidence="10" type="ORF">VCS650_LOCUS38174</name>
</gene>
<feature type="binding site" description="axial binding residue" evidence="8">
    <location>
        <position position="442"/>
    </location>
    <ligand>
        <name>heme</name>
        <dbReference type="ChEBI" id="CHEBI:30413"/>
    </ligand>
    <ligandPart>
        <name>Fe</name>
        <dbReference type="ChEBI" id="CHEBI:18248"/>
    </ligandPart>
</feature>
<dbReference type="Gene3D" id="1.10.630.10">
    <property type="entry name" value="Cytochrome P450"/>
    <property type="match status" value="1"/>
</dbReference>
<protein>
    <recommendedName>
        <fullName evidence="15">Cytochrome P450</fullName>
    </recommendedName>
</protein>
<evidence type="ECO:0000313" key="10">
    <source>
        <dbReference type="EMBL" id="CAF1428940.1"/>
    </source>
</evidence>
<evidence type="ECO:0000256" key="3">
    <source>
        <dbReference type="ARBA" id="ARBA00022617"/>
    </source>
</evidence>
<dbReference type="EMBL" id="CAJNON010001109">
    <property type="protein sequence ID" value="CAF1428940.1"/>
    <property type="molecule type" value="Genomic_DNA"/>
</dbReference>
<dbReference type="Pfam" id="PF00067">
    <property type="entry name" value="p450"/>
    <property type="match status" value="1"/>
</dbReference>
<name>A0A819HHT1_9BILA</name>
<proteinExistence type="inferred from homology"/>
<dbReference type="EMBL" id="CAJOAZ010002175">
    <property type="protein sequence ID" value="CAF3902168.1"/>
    <property type="molecule type" value="Genomic_DNA"/>
</dbReference>
<evidence type="ECO:0000256" key="1">
    <source>
        <dbReference type="ARBA" id="ARBA00001971"/>
    </source>
</evidence>
<dbReference type="GO" id="GO:0016705">
    <property type="term" value="F:oxidoreductase activity, acting on paired donors, with incorporation or reduction of molecular oxygen"/>
    <property type="evidence" value="ECO:0007669"/>
    <property type="project" value="InterPro"/>
</dbReference>
<dbReference type="OrthoDB" id="2789670at2759"/>
<comment type="cofactor">
    <cofactor evidence="1 8">
        <name>heme</name>
        <dbReference type="ChEBI" id="CHEBI:30413"/>
    </cofactor>
</comment>
<sequence length="495" mass="56438">MFVTLIVIFVVIFLAYLYLKLKYFTLHGPLPGLAPQFLFGNMLQTGMLTRNESIANVQLELQRQFGDIYQFLMGSARFIGVCNADDVQHIFSNRHVYDQGDVYVEKFSVLFHDALICNKGAKYKRHASLTLPLFRRGKINKNFDLIVSCTDKFMLDQWRSASEGNVHRDIVQQCQRLLLAIFGYIGFNYDLEAPTGNELTQALHDFLAVFSLTLFMPTFMSKSYLRFSSKYQKAISVIRQSLDRMIEQEQNESAESVDERKRTSLIASLVLSMQKDESVEATKSEEDKKGLSHNEIVHEMLLFLVAGFETTSSALAWFIHLMSKNPRVQTKLKAELAENSFSVDGLDSLVYLDAVIREVLRFAPPINSTIRTLTADDRLPTSGAQLYKGDQVSIPFYNLARDPRYWKVDPELFYPERFLENGLDKDHHPYAWLPFGGGHRQCIGQDLARFELKTIAGRLMQYVTFGDGGLDVNSGGREQQFTIIPKQVGVTISFD</sequence>
<keyword evidence="3 8" id="KW-0349">Heme</keyword>
<dbReference type="PANTHER" id="PTHR24292:SF102">
    <property type="entry name" value="CYTOCHROME P450 FAMILY-RELATED"/>
    <property type="match status" value="1"/>
</dbReference>